<dbReference type="PANTHER" id="PTHR43162:SF1">
    <property type="entry name" value="PRESTALK A DIFFERENTIATION PROTEIN A"/>
    <property type="match status" value="1"/>
</dbReference>
<gene>
    <name evidence="2" type="ORF">K1X11_018085</name>
</gene>
<dbReference type="Pfam" id="PF13460">
    <property type="entry name" value="NAD_binding_10"/>
    <property type="match status" value="1"/>
</dbReference>
<dbReference type="EMBL" id="CP139781">
    <property type="protein sequence ID" value="WRQ86726.1"/>
    <property type="molecule type" value="Genomic_DNA"/>
</dbReference>
<feature type="domain" description="NAD(P)-binding" evidence="1">
    <location>
        <begin position="18"/>
        <end position="176"/>
    </location>
</feature>
<dbReference type="InterPro" id="IPR016040">
    <property type="entry name" value="NAD(P)-bd_dom"/>
</dbReference>
<sequence>MQNQSHSSTSSAPILVLGSSGKTGRRVAERLHAAGRLVREGSRAAAVPFDWNDSSNWADVLAGVEAVYIAYAPDLAAPGADTAMRELVRLASAAHVQRLVLLSGRGEPEAQLCEQIVRDSGIAWTIVRCSWFAQNFTESFLADSVAQGLVALPAGEIGEPFVDADDIADVATAALLDSRHTGQLYELTGPRLLTFAEAVAEFGAATGRELTYQQIPHADFIAGMEDAGVPADYVHLLDYLFGTVLDGRNAWVADGVERALGRPARDFAEFARRAAGAVAATS</sequence>
<dbReference type="Gene3D" id="3.40.50.720">
    <property type="entry name" value="NAD(P)-binding Rossmann-like Domain"/>
    <property type="match status" value="1"/>
</dbReference>
<dbReference type="RefSeq" id="WP_221030564.1">
    <property type="nucleotide sequence ID" value="NZ_CP139781.1"/>
</dbReference>
<dbReference type="SUPFAM" id="SSF51735">
    <property type="entry name" value="NAD(P)-binding Rossmann-fold domains"/>
    <property type="match status" value="1"/>
</dbReference>
<reference evidence="2 3" key="1">
    <citation type="submission" date="2021-08" db="EMBL/GenBank/DDBJ databases">
        <authorList>
            <person name="Zhang D."/>
            <person name="Zhang A."/>
            <person name="Wang L."/>
        </authorList>
    </citation>
    <scope>NUCLEOTIDE SEQUENCE [LARGE SCALE GENOMIC DNA]</scope>
    <source>
        <strain evidence="2 3">WL0086</strain>
    </source>
</reference>
<evidence type="ECO:0000259" key="1">
    <source>
        <dbReference type="Pfam" id="PF13460"/>
    </source>
</evidence>
<dbReference type="Proteomes" id="UP000738431">
    <property type="component" value="Chromosome"/>
</dbReference>
<proteinExistence type="predicted"/>
<evidence type="ECO:0000313" key="3">
    <source>
        <dbReference type="Proteomes" id="UP000738431"/>
    </source>
</evidence>
<evidence type="ECO:0000313" key="2">
    <source>
        <dbReference type="EMBL" id="WRQ86726.1"/>
    </source>
</evidence>
<reference evidence="2 3" key="2">
    <citation type="submission" date="2023-12" db="EMBL/GenBank/DDBJ databases">
        <title>Description of an unclassified Opitutus bacterium of Verrucomicrobiota.</title>
        <authorList>
            <person name="Zhang D.-F."/>
        </authorList>
    </citation>
    <scope>NUCLEOTIDE SEQUENCE [LARGE SCALE GENOMIC DNA]</scope>
    <source>
        <strain evidence="2 3">WL0086</strain>
    </source>
</reference>
<keyword evidence="3" id="KW-1185">Reference proteome</keyword>
<protein>
    <submittedName>
        <fullName evidence="2">NAD(P)H-binding protein</fullName>
    </submittedName>
</protein>
<dbReference type="Gene3D" id="3.90.25.10">
    <property type="entry name" value="UDP-galactose 4-epimerase, domain 1"/>
    <property type="match status" value="1"/>
</dbReference>
<name>A0ABZ1C4S1_9BACT</name>
<dbReference type="InterPro" id="IPR051604">
    <property type="entry name" value="Ergot_Alk_Oxidoreductase"/>
</dbReference>
<organism evidence="2 3">
    <name type="scientific">Actomonas aquatica</name>
    <dbReference type="NCBI Taxonomy" id="2866162"/>
    <lineage>
        <taxon>Bacteria</taxon>
        <taxon>Pseudomonadati</taxon>
        <taxon>Verrucomicrobiota</taxon>
        <taxon>Opitutia</taxon>
        <taxon>Opitutales</taxon>
        <taxon>Opitutaceae</taxon>
        <taxon>Actomonas</taxon>
    </lineage>
</organism>
<dbReference type="PANTHER" id="PTHR43162">
    <property type="match status" value="1"/>
</dbReference>
<dbReference type="InterPro" id="IPR036291">
    <property type="entry name" value="NAD(P)-bd_dom_sf"/>
</dbReference>
<accession>A0ABZ1C4S1</accession>